<evidence type="ECO:0000256" key="2">
    <source>
        <dbReference type="ARBA" id="ARBA00001946"/>
    </source>
</evidence>
<keyword evidence="9 14" id="KW-0540">Nuclease</keyword>
<protein>
    <recommendedName>
        <fullName evidence="7 14">Ribonuclease HII</fullName>
        <shortName evidence="14">RNase HII</shortName>
        <ecNumber evidence="6 14">3.1.26.4</ecNumber>
    </recommendedName>
</protein>
<dbReference type="PROSITE" id="PS51975">
    <property type="entry name" value="RNASE_H_2"/>
    <property type="match status" value="1"/>
</dbReference>
<evidence type="ECO:0000256" key="11">
    <source>
        <dbReference type="ARBA" id="ARBA00022759"/>
    </source>
</evidence>
<evidence type="ECO:0000313" key="19">
    <source>
        <dbReference type="Proteomes" id="UP000230959"/>
    </source>
</evidence>
<evidence type="ECO:0000313" key="18">
    <source>
        <dbReference type="EMBL" id="PJE73626.1"/>
    </source>
</evidence>
<feature type="domain" description="RNase H type-2" evidence="17">
    <location>
        <begin position="5"/>
        <end position="192"/>
    </location>
</feature>
<dbReference type="GO" id="GO:0003723">
    <property type="term" value="F:RNA binding"/>
    <property type="evidence" value="ECO:0007669"/>
    <property type="project" value="UniProtKB-UniRule"/>
</dbReference>
<dbReference type="GO" id="GO:0043137">
    <property type="term" value="P:DNA replication, removal of RNA primer"/>
    <property type="evidence" value="ECO:0007669"/>
    <property type="project" value="TreeGrafter"/>
</dbReference>
<keyword evidence="10 14" id="KW-0479">Metal-binding</keyword>
<evidence type="ECO:0000256" key="15">
    <source>
        <dbReference type="PROSITE-ProRule" id="PRU01319"/>
    </source>
</evidence>
<dbReference type="AlphaFoldDB" id="A0A2M8LAG8"/>
<dbReference type="Gene3D" id="3.30.420.10">
    <property type="entry name" value="Ribonuclease H-like superfamily/Ribonuclease H"/>
    <property type="match status" value="1"/>
</dbReference>
<keyword evidence="12 14" id="KW-0378">Hydrolase</keyword>
<comment type="function">
    <text evidence="3 14 16">Endonuclease that specifically degrades the RNA of RNA-DNA hybrids.</text>
</comment>
<dbReference type="InterPro" id="IPR001352">
    <property type="entry name" value="RNase_HII/HIII"/>
</dbReference>
<comment type="cofactor">
    <cofactor evidence="2">
        <name>Mg(2+)</name>
        <dbReference type="ChEBI" id="CHEBI:18420"/>
    </cofactor>
</comment>
<reference evidence="19" key="1">
    <citation type="submission" date="2017-09" db="EMBL/GenBank/DDBJ databases">
        <title>Depth-based differentiation of microbial function through sediment-hosted aquifers and enrichment of novel symbionts in the deep terrestrial subsurface.</title>
        <authorList>
            <person name="Probst A.J."/>
            <person name="Ladd B."/>
            <person name="Jarett J.K."/>
            <person name="Geller-Mcgrath D.E."/>
            <person name="Sieber C.M.K."/>
            <person name="Emerson J.B."/>
            <person name="Anantharaman K."/>
            <person name="Thomas B.C."/>
            <person name="Malmstrom R."/>
            <person name="Stieglmeier M."/>
            <person name="Klingl A."/>
            <person name="Woyke T."/>
            <person name="Ryan C.M."/>
            <person name="Banfield J.F."/>
        </authorList>
    </citation>
    <scope>NUCLEOTIDE SEQUENCE [LARGE SCALE GENOMIC DNA]</scope>
</reference>
<dbReference type="CDD" id="cd07182">
    <property type="entry name" value="RNase_HII_bacteria_HII_like"/>
    <property type="match status" value="1"/>
</dbReference>
<dbReference type="HAMAP" id="MF_00052_B">
    <property type="entry name" value="RNase_HII_B"/>
    <property type="match status" value="1"/>
</dbReference>
<dbReference type="GO" id="GO:0005737">
    <property type="term" value="C:cytoplasm"/>
    <property type="evidence" value="ECO:0007669"/>
    <property type="project" value="UniProtKB-SubCell"/>
</dbReference>
<dbReference type="InterPro" id="IPR012337">
    <property type="entry name" value="RNaseH-like_sf"/>
</dbReference>
<dbReference type="SUPFAM" id="SSF53098">
    <property type="entry name" value="Ribonuclease H-like"/>
    <property type="match status" value="1"/>
</dbReference>
<dbReference type="NCBIfam" id="NF000595">
    <property type="entry name" value="PRK00015.1-3"/>
    <property type="match status" value="1"/>
</dbReference>
<dbReference type="EMBL" id="PFER01000025">
    <property type="protein sequence ID" value="PJE73626.1"/>
    <property type="molecule type" value="Genomic_DNA"/>
</dbReference>
<sequence length="192" mass="21732">MENELFVVGIDEAGRGPLAGPVCVGAAGVKLKNKDEKIKILEGIKDSKKLSAKKREEWFKILNEQPEFETHHVFVSNEMIDKFGIRKAVLFGVEKVLEKFSREPDMVLLDGLLFAPEKYKQETIEKGDEKVPLISAASIIAKVSRDSVMLAMHKKYPQYNFAKHKGYGTKEHFELIVAHGLSPIHRKTFCHI</sequence>
<dbReference type="GO" id="GO:0004523">
    <property type="term" value="F:RNA-DNA hybrid ribonuclease activity"/>
    <property type="evidence" value="ECO:0007669"/>
    <property type="project" value="UniProtKB-UniRule"/>
</dbReference>
<keyword evidence="11 14" id="KW-0255">Endonuclease</keyword>
<dbReference type="GO" id="GO:0032299">
    <property type="term" value="C:ribonuclease H2 complex"/>
    <property type="evidence" value="ECO:0007669"/>
    <property type="project" value="TreeGrafter"/>
</dbReference>
<evidence type="ECO:0000256" key="13">
    <source>
        <dbReference type="ARBA" id="ARBA00023211"/>
    </source>
</evidence>
<evidence type="ECO:0000256" key="8">
    <source>
        <dbReference type="ARBA" id="ARBA00022490"/>
    </source>
</evidence>
<accession>A0A2M8LAG8</accession>
<evidence type="ECO:0000256" key="4">
    <source>
        <dbReference type="ARBA" id="ARBA00004496"/>
    </source>
</evidence>
<feature type="binding site" evidence="14 15">
    <location>
        <position position="12"/>
    </location>
    <ligand>
        <name>a divalent metal cation</name>
        <dbReference type="ChEBI" id="CHEBI:60240"/>
    </ligand>
</feature>
<feature type="binding site" evidence="14 15">
    <location>
        <position position="110"/>
    </location>
    <ligand>
        <name>a divalent metal cation</name>
        <dbReference type="ChEBI" id="CHEBI:60240"/>
    </ligand>
</feature>
<evidence type="ECO:0000256" key="10">
    <source>
        <dbReference type="ARBA" id="ARBA00022723"/>
    </source>
</evidence>
<proteinExistence type="inferred from homology"/>
<evidence type="ECO:0000256" key="16">
    <source>
        <dbReference type="RuleBase" id="RU003515"/>
    </source>
</evidence>
<evidence type="ECO:0000256" key="1">
    <source>
        <dbReference type="ARBA" id="ARBA00000077"/>
    </source>
</evidence>
<dbReference type="InterPro" id="IPR024567">
    <property type="entry name" value="RNase_HII/HIII_dom"/>
</dbReference>
<evidence type="ECO:0000256" key="14">
    <source>
        <dbReference type="HAMAP-Rule" id="MF_00052"/>
    </source>
</evidence>
<evidence type="ECO:0000256" key="9">
    <source>
        <dbReference type="ARBA" id="ARBA00022722"/>
    </source>
</evidence>
<evidence type="ECO:0000256" key="3">
    <source>
        <dbReference type="ARBA" id="ARBA00004065"/>
    </source>
</evidence>
<comment type="similarity">
    <text evidence="5 14 16">Belongs to the RNase HII family.</text>
</comment>
<dbReference type="GO" id="GO:0006298">
    <property type="term" value="P:mismatch repair"/>
    <property type="evidence" value="ECO:0007669"/>
    <property type="project" value="TreeGrafter"/>
</dbReference>
<gene>
    <name evidence="14" type="primary">rnhB</name>
    <name evidence="18" type="ORF">COV02_01635</name>
</gene>
<dbReference type="InterPro" id="IPR022898">
    <property type="entry name" value="RNase_HII"/>
</dbReference>
<comment type="cofactor">
    <cofactor evidence="14 15">
        <name>Mn(2+)</name>
        <dbReference type="ChEBI" id="CHEBI:29035"/>
    </cofactor>
    <cofactor evidence="14 15">
        <name>Mg(2+)</name>
        <dbReference type="ChEBI" id="CHEBI:18420"/>
    </cofactor>
    <text evidence="14 15">Manganese or magnesium. Binds 1 divalent metal ion per monomer in the absence of substrate. May bind a second metal ion after substrate binding.</text>
</comment>
<keyword evidence="8 14" id="KW-0963">Cytoplasm</keyword>
<dbReference type="Proteomes" id="UP000230959">
    <property type="component" value="Unassembled WGS sequence"/>
</dbReference>
<dbReference type="GO" id="GO:0030145">
    <property type="term" value="F:manganese ion binding"/>
    <property type="evidence" value="ECO:0007669"/>
    <property type="project" value="UniProtKB-UniRule"/>
</dbReference>
<dbReference type="PANTHER" id="PTHR10954:SF18">
    <property type="entry name" value="RIBONUCLEASE HII"/>
    <property type="match status" value="1"/>
</dbReference>
<evidence type="ECO:0000256" key="12">
    <source>
        <dbReference type="ARBA" id="ARBA00022801"/>
    </source>
</evidence>
<evidence type="ECO:0000256" key="7">
    <source>
        <dbReference type="ARBA" id="ARBA00019179"/>
    </source>
</evidence>
<evidence type="ECO:0000256" key="6">
    <source>
        <dbReference type="ARBA" id="ARBA00012180"/>
    </source>
</evidence>
<comment type="catalytic activity">
    <reaction evidence="1 14 15 16">
        <text>Endonucleolytic cleavage to 5'-phosphomonoester.</text>
        <dbReference type="EC" id="3.1.26.4"/>
    </reaction>
</comment>
<name>A0A2M8LAG8_9BACT</name>
<dbReference type="InterPro" id="IPR036397">
    <property type="entry name" value="RNaseH_sf"/>
</dbReference>
<evidence type="ECO:0000259" key="17">
    <source>
        <dbReference type="PROSITE" id="PS51975"/>
    </source>
</evidence>
<dbReference type="EC" id="3.1.26.4" evidence="6 14"/>
<dbReference type="PANTHER" id="PTHR10954">
    <property type="entry name" value="RIBONUCLEASE H2 SUBUNIT A"/>
    <property type="match status" value="1"/>
</dbReference>
<comment type="subcellular location">
    <subcellularLocation>
        <location evidence="4 14">Cytoplasm</location>
    </subcellularLocation>
</comment>
<dbReference type="Pfam" id="PF01351">
    <property type="entry name" value="RNase_HII"/>
    <property type="match status" value="1"/>
</dbReference>
<evidence type="ECO:0000256" key="5">
    <source>
        <dbReference type="ARBA" id="ARBA00007383"/>
    </source>
</evidence>
<organism evidence="18 19">
    <name type="scientific">Candidatus Terrybacteria bacterium CG10_big_fil_rev_8_21_14_0_10_41_10</name>
    <dbReference type="NCBI Taxonomy" id="1975026"/>
    <lineage>
        <taxon>Bacteria</taxon>
        <taxon>Candidatus Terryibacteriota</taxon>
    </lineage>
</organism>
<feature type="binding site" evidence="14 15">
    <location>
        <position position="11"/>
    </location>
    <ligand>
        <name>a divalent metal cation</name>
        <dbReference type="ChEBI" id="CHEBI:60240"/>
    </ligand>
</feature>
<comment type="caution">
    <text evidence="18">The sequence shown here is derived from an EMBL/GenBank/DDBJ whole genome shotgun (WGS) entry which is preliminary data.</text>
</comment>
<keyword evidence="13 14" id="KW-0464">Manganese</keyword>